<dbReference type="Proteomes" id="UP000003571">
    <property type="component" value="Unassembled WGS sequence"/>
</dbReference>
<proteinExistence type="predicted"/>
<organism evidence="1 2">
    <name type="scientific">Treponema saccharophilum DSM 2985</name>
    <dbReference type="NCBI Taxonomy" id="907348"/>
    <lineage>
        <taxon>Bacteria</taxon>
        <taxon>Pseudomonadati</taxon>
        <taxon>Spirochaetota</taxon>
        <taxon>Spirochaetia</taxon>
        <taxon>Spirochaetales</taxon>
        <taxon>Treponemataceae</taxon>
        <taxon>Treponema</taxon>
    </lineage>
</organism>
<protein>
    <submittedName>
        <fullName evidence="1">Uncharacterized protein</fullName>
    </submittedName>
</protein>
<dbReference type="AlphaFoldDB" id="H7EJF2"/>
<comment type="caution">
    <text evidence="1">The sequence shown here is derived from an EMBL/GenBank/DDBJ whole genome shotgun (WGS) entry which is preliminary data.</text>
</comment>
<evidence type="ECO:0000313" key="2">
    <source>
        <dbReference type="Proteomes" id="UP000003571"/>
    </source>
</evidence>
<keyword evidence="2" id="KW-1185">Reference proteome</keyword>
<sequence>MPERIFGIYKEIFKKMEELYFSDKEKYNSFGIILGQMSPDIFSDSKSADSAWFSEFDALMQEFENPTLHDGYRVLEKMVGEYNHASYDIGSFMRDFFEVGAGRKKGGAE</sequence>
<evidence type="ECO:0000313" key="1">
    <source>
        <dbReference type="EMBL" id="EIC02313.1"/>
    </source>
</evidence>
<gene>
    <name evidence="1" type="ORF">TresaDRAFT_1577</name>
</gene>
<dbReference type="EMBL" id="AGRW01000041">
    <property type="protein sequence ID" value="EIC02313.1"/>
    <property type="molecule type" value="Genomic_DNA"/>
</dbReference>
<reference evidence="1 2" key="1">
    <citation type="submission" date="2011-09" db="EMBL/GenBank/DDBJ databases">
        <title>The draft genome of Treponema saccharophilum DSM 2985.</title>
        <authorList>
            <consortium name="US DOE Joint Genome Institute (JGI-PGF)"/>
            <person name="Lucas S."/>
            <person name="Copeland A."/>
            <person name="Lapidus A."/>
            <person name="Glavina del Rio T."/>
            <person name="Dalin E."/>
            <person name="Tice H."/>
            <person name="Bruce D."/>
            <person name="Goodwin L."/>
            <person name="Pitluck S."/>
            <person name="Peters L."/>
            <person name="Kyrpides N."/>
            <person name="Mavromatis K."/>
            <person name="Ivanova N."/>
            <person name="Markowitz V."/>
            <person name="Cheng J.-F."/>
            <person name="Hugenholtz P."/>
            <person name="Woyke T."/>
            <person name="Wu D."/>
            <person name="Gronow S."/>
            <person name="Wellnitz S."/>
            <person name="Brambilla E."/>
            <person name="Klenk H.-P."/>
            <person name="Eisen J.A."/>
        </authorList>
    </citation>
    <scope>NUCLEOTIDE SEQUENCE [LARGE SCALE GENOMIC DNA]</scope>
    <source>
        <strain evidence="1 2">DSM 2985</strain>
    </source>
</reference>
<name>H7EJF2_9SPIR</name>
<dbReference type="PATRIC" id="fig|907348.3.peg.1043"/>
<accession>H7EJF2</accession>